<dbReference type="RefSeq" id="WP_039870948.1">
    <property type="nucleotide sequence ID" value="NZ_BPTR01000001.1"/>
</dbReference>
<comment type="caution">
    <text evidence="8">The sequence shown here is derived from an EMBL/GenBank/DDBJ whole genome shotgun (WGS) entry which is preliminary data.</text>
</comment>
<dbReference type="GO" id="GO:0000155">
    <property type="term" value="F:phosphorelay sensor kinase activity"/>
    <property type="evidence" value="ECO:0007669"/>
    <property type="project" value="TreeGrafter"/>
</dbReference>
<dbReference type="Pfam" id="PF07494">
    <property type="entry name" value="Reg_prop"/>
    <property type="match status" value="2"/>
</dbReference>
<organism evidence="8 9">
    <name type="scientific">Segatella bryantii</name>
    <name type="common">Prevotella bryantii</name>
    <dbReference type="NCBI Taxonomy" id="77095"/>
    <lineage>
        <taxon>Bacteria</taxon>
        <taxon>Pseudomonadati</taxon>
        <taxon>Bacteroidota</taxon>
        <taxon>Bacteroidia</taxon>
        <taxon>Bacteroidales</taxon>
        <taxon>Prevotellaceae</taxon>
        <taxon>Segatella</taxon>
    </lineage>
</organism>
<dbReference type="Pfam" id="PF12833">
    <property type="entry name" value="HTH_18"/>
    <property type="match status" value="1"/>
</dbReference>
<dbReference type="InterPro" id="IPR013783">
    <property type="entry name" value="Ig-like_fold"/>
</dbReference>
<dbReference type="PROSITE" id="PS01124">
    <property type="entry name" value="HTH_ARAC_FAMILY_2"/>
    <property type="match status" value="1"/>
</dbReference>
<evidence type="ECO:0000259" key="7">
    <source>
        <dbReference type="PROSITE" id="PS01124"/>
    </source>
</evidence>
<dbReference type="InterPro" id="IPR018062">
    <property type="entry name" value="HTH_AraC-typ_CS"/>
</dbReference>
<keyword evidence="3" id="KW-0238">DNA-binding</keyword>
<feature type="domain" description="HTH araC/xylS-type" evidence="7">
    <location>
        <begin position="866"/>
        <end position="965"/>
    </location>
</feature>
<dbReference type="Proteomes" id="UP000887043">
    <property type="component" value="Unassembled WGS sequence"/>
</dbReference>
<evidence type="ECO:0000256" key="1">
    <source>
        <dbReference type="ARBA" id="ARBA00022553"/>
    </source>
</evidence>
<dbReference type="SUPFAM" id="SSF50998">
    <property type="entry name" value="Quinoprotein alcohol dehydrogenase-like"/>
    <property type="match status" value="1"/>
</dbReference>
<dbReference type="Pfam" id="PF07495">
    <property type="entry name" value="Y_Y_Y"/>
    <property type="match status" value="1"/>
</dbReference>
<dbReference type="InterPro" id="IPR011123">
    <property type="entry name" value="Y_Y_Y"/>
</dbReference>
<keyword evidence="1" id="KW-0597">Phosphoprotein</keyword>
<evidence type="ECO:0000256" key="2">
    <source>
        <dbReference type="ARBA" id="ARBA00023015"/>
    </source>
</evidence>
<dbReference type="InterPro" id="IPR015943">
    <property type="entry name" value="WD40/YVTN_repeat-like_dom_sf"/>
</dbReference>
<dbReference type="SUPFAM" id="SSF63829">
    <property type="entry name" value="Calcium-dependent phosphotriesterase"/>
    <property type="match status" value="1"/>
</dbReference>
<evidence type="ECO:0000313" key="9">
    <source>
        <dbReference type="Proteomes" id="UP000887043"/>
    </source>
</evidence>
<dbReference type="PRINTS" id="PR00032">
    <property type="entry name" value="HTHARAC"/>
</dbReference>
<keyword evidence="4" id="KW-0804">Transcription</keyword>
<evidence type="ECO:0000256" key="6">
    <source>
        <dbReference type="SAM" id="Phobius"/>
    </source>
</evidence>
<name>A0AA37MKF1_SEGBR</name>
<keyword evidence="6" id="KW-0472">Membrane</keyword>
<feature type="region of interest" description="Disordered" evidence="5">
    <location>
        <begin position="962"/>
        <end position="982"/>
    </location>
</feature>
<evidence type="ECO:0000256" key="4">
    <source>
        <dbReference type="ARBA" id="ARBA00023163"/>
    </source>
</evidence>
<dbReference type="EMBL" id="BPTR01000001">
    <property type="protein sequence ID" value="GJG26709.1"/>
    <property type="molecule type" value="Genomic_DNA"/>
</dbReference>
<dbReference type="InterPro" id="IPR020449">
    <property type="entry name" value="Tscrpt_reg_AraC-type_HTH"/>
</dbReference>
<dbReference type="PANTHER" id="PTHR43547:SF2">
    <property type="entry name" value="HYBRID SIGNAL TRANSDUCTION HISTIDINE KINASE C"/>
    <property type="match status" value="1"/>
</dbReference>
<dbReference type="AlphaFoldDB" id="A0AA37MKF1"/>
<evidence type="ECO:0000256" key="3">
    <source>
        <dbReference type="ARBA" id="ARBA00023125"/>
    </source>
</evidence>
<keyword evidence="6" id="KW-1133">Transmembrane helix</keyword>
<dbReference type="PANTHER" id="PTHR43547">
    <property type="entry name" value="TWO-COMPONENT HISTIDINE KINASE"/>
    <property type="match status" value="1"/>
</dbReference>
<gene>
    <name evidence="8" type="ORF">PRRU23_04090</name>
</gene>
<sequence>MIRLSIRLWAVVIFSVISLKTFSLEYQATHTHYSTAEGLPSNAISDIVQDSYGYIWIGTWSGLTRYDGFNFTNYTTGKNSCIPHLHNRILTLSPDLEGNIWMLMYDHRLFVLNRKTDCIQSAFLNKQDGANLKCTHELTLMGQDGSYYAFIRGKGIYRFSMLDGKLCNELYKIAHLDITNMVTDNNGKLWFSSDKGLFLLDLKTHTLSRPNNIKDNNISTMLFHQGNMFIGTKKGQVLQFDIHKPQKLMKEYDMHTKLNITSLYVDKHGLLWFTTTDPGISNYNFQSGIIKNFNQDVPAPETDVKGAKIFEFGNTMWIKMNHGGFGYYDRNLDQINYFHNNPANSWDLSNTVSTYNVVPEGVLWISTIRRGLERLELIHRRIHRYYLFPGNNEYAINETRAILWDKVGNRLLVGNKKGNIYQVMADGTKKLIQSLGGRIYGMMQDRKGRIWISNKDKGLFILGNNKPILTDKTYTTVEDQDGVIWIASYGQGIKAYKNGKFLPITGLSNTYEKARTVCMAGNGEIWAGTSEGILVFHKAHGKYIAAPLPETPDINGQLFSDDIIEIARDKNNNMWIATNGGGLAKAKYVPDSAFYRFEVLSEKNGLPSNEIHSITFSHSGDVWFSSDQNICSYNPEKDFLTTYSISDGVGEVTCSEGGAITLPNGKMIFGTLNGYYLVDCNKLGTPSGSQLKLAITDFYINDKLQSPRLTNTYDYYIPDSGVVELPSRTSVFSFRFASLNYQLQHRVHYLYKLEGHDKEWHNAPEDRMVSFSDIPVGTYKFRVRAVLPFASKEQYDEKVITVIVPPYFLASSIAIWIYIILTLSAIFVFFWWRKKMVKENLAKMHILKIGPDEIAFQHTEDYDFVKAQLDWLEQHYSESGLKIEDMVLQSHLSRTSYYNQVKSLTGLSPKEFISDFRLKKACMYLEGDNCTIAEVAYRCGFNDPVYFTRIFKNKIGITPSKYRDEKQEKKSSDQNETGKESN</sequence>
<dbReference type="GO" id="GO:0043565">
    <property type="term" value="F:sequence-specific DNA binding"/>
    <property type="evidence" value="ECO:0007669"/>
    <property type="project" value="InterPro"/>
</dbReference>
<dbReference type="Gene3D" id="1.10.10.60">
    <property type="entry name" value="Homeodomain-like"/>
    <property type="match status" value="1"/>
</dbReference>
<dbReference type="GeneID" id="72480235"/>
<accession>A0AA37MKF1</accession>
<feature type="transmembrane region" description="Helical" evidence="6">
    <location>
        <begin position="807"/>
        <end position="832"/>
    </location>
</feature>
<dbReference type="PROSITE" id="PS00041">
    <property type="entry name" value="HTH_ARAC_FAMILY_1"/>
    <property type="match status" value="1"/>
</dbReference>
<protein>
    <recommendedName>
        <fullName evidence="7">HTH araC/xylS-type domain-containing protein</fullName>
    </recommendedName>
</protein>
<dbReference type="Gene3D" id="2.130.10.10">
    <property type="entry name" value="YVTN repeat-like/Quinoprotein amine dehydrogenase"/>
    <property type="match status" value="2"/>
</dbReference>
<evidence type="ECO:0000313" key="8">
    <source>
        <dbReference type="EMBL" id="GJG26709.1"/>
    </source>
</evidence>
<keyword evidence="2" id="KW-0805">Transcription regulation</keyword>
<dbReference type="InterPro" id="IPR018060">
    <property type="entry name" value="HTH_AraC"/>
</dbReference>
<dbReference type="GO" id="GO:0003700">
    <property type="term" value="F:DNA-binding transcription factor activity"/>
    <property type="evidence" value="ECO:0007669"/>
    <property type="project" value="InterPro"/>
</dbReference>
<evidence type="ECO:0000256" key="5">
    <source>
        <dbReference type="SAM" id="MobiDB-lite"/>
    </source>
</evidence>
<dbReference type="InterPro" id="IPR011047">
    <property type="entry name" value="Quinoprotein_ADH-like_sf"/>
</dbReference>
<dbReference type="SUPFAM" id="SSF46689">
    <property type="entry name" value="Homeodomain-like"/>
    <property type="match status" value="1"/>
</dbReference>
<reference evidence="8" key="1">
    <citation type="submission" date="2021-08" db="EMBL/GenBank/DDBJ databases">
        <title>Prevotella lacticifex sp. nov., isolated from rumen of cow.</title>
        <authorList>
            <person name="Shinkai T."/>
            <person name="Ikeyama N."/>
            <person name="Kumagai M."/>
            <person name="Ohmori H."/>
            <person name="Sakamoto M."/>
            <person name="Ohkuma M."/>
            <person name="Mitsumori M."/>
        </authorList>
    </citation>
    <scope>NUCLEOTIDE SEQUENCE</scope>
    <source>
        <strain evidence="8">DSM 11371</strain>
    </source>
</reference>
<dbReference type="InterPro" id="IPR009057">
    <property type="entry name" value="Homeodomain-like_sf"/>
</dbReference>
<dbReference type="SMART" id="SM00342">
    <property type="entry name" value="HTH_ARAC"/>
    <property type="match status" value="1"/>
</dbReference>
<dbReference type="Gene3D" id="2.60.40.10">
    <property type="entry name" value="Immunoglobulins"/>
    <property type="match status" value="1"/>
</dbReference>
<keyword evidence="6" id="KW-0812">Transmembrane</keyword>
<proteinExistence type="predicted"/>
<dbReference type="InterPro" id="IPR011110">
    <property type="entry name" value="Reg_prop"/>
</dbReference>